<evidence type="ECO:0000256" key="8">
    <source>
        <dbReference type="ARBA" id="ARBA00023049"/>
    </source>
</evidence>
<keyword evidence="7" id="KW-1133">Transmembrane helix</keyword>
<reference evidence="14" key="1">
    <citation type="journal article" date="2019" name="Int. J. Syst. Evol. Microbiol.">
        <title>The Global Catalogue of Microorganisms (GCM) 10K type strain sequencing project: providing services to taxonomists for standard genome sequencing and annotation.</title>
        <authorList>
            <consortium name="The Broad Institute Genomics Platform"/>
            <consortium name="The Broad Institute Genome Sequencing Center for Infectious Disease"/>
            <person name="Wu L."/>
            <person name="Ma J."/>
        </authorList>
    </citation>
    <scope>NUCLEOTIDE SEQUENCE [LARGE SCALE GENOMIC DNA]</scope>
    <source>
        <strain evidence="14">KCTC 32255</strain>
    </source>
</reference>
<sequence length="353" mass="38819">MDEDVRRRERVSFPDISSRAYEHPVDRGALATLRTVPGFAQVLKALFGFFTERGLRLSALSSTIRVGPQQYPELDRLRDECAATLDLPTAPTLYVMRDPSPKAFTIGLDEPFIVLTTGLVEMADTEGLRFAIGHEMGHVLSGHAVYRTMMIHLVELQRSLSWNPISGIGLRAVLAALHEWFRKAELSCDRAGLLCGQDAAAALRLHIQLAGGIDPDTIDIPSFLRQAEEYEGVDDLRDSLLKLRSLETMTYPLAVVRAAELQKWAGSAEYRAMLAGEYPRRADDEPHSAWRDDIKAAARSYQASWSESTDPLTKVFADVGTAVTDVAGKVRDKFSNRGPASGNQSGTSGETAD</sequence>
<comment type="cofactor">
    <cofactor evidence="10">
        <name>Zn(2+)</name>
        <dbReference type="ChEBI" id="CHEBI:29105"/>
    </cofactor>
    <text evidence="10">Binds 1 zinc ion per subunit.</text>
</comment>
<evidence type="ECO:0000256" key="9">
    <source>
        <dbReference type="ARBA" id="ARBA00023136"/>
    </source>
</evidence>
<dbReference type="EC" id="3.4.24.-" evidence="13"/>
<keyword evidence="1" id="KW-1003">Cell membrane</keyword>
<evidence type="ECO:0000256" key="10">
    <source>
        <dbReference type="RuleBase" id="RU003983"/>
    </source>
</evidence>
<protein>
    <submittedName>
        <fullName evidence="13">M48 family metallopeptidase</fullName>
        <ecNumber evidence="13">3.4.24.-</ecNumber>
    </submittedName>
</protein>
<keyword evidence="2 10" id="KW-0645">Protease</keyword>
<gene>
    <name evidence="13" type="ORF">ACFQGD_21240</name>
</gene>
<dbReference type="CDD" id="cd07325">
    <property type="entry name" value="M48_Ste24p_like"/>
    <property type="match status" value="1"/>
</dbReference>
<evidence type="ECO:0000313" key="13">
    <source>
        <dbReference type="EMBL" id="MFC6869669.1"/>
    </source>
</evidence>
<organism evidence="13 14">
    <name type="scientific">Haloechinothrix salitolerans</name>
    <dbReference type="NCBI Taxonomy" id="926830"/>
    <lineage>
        <taxon>Bacteria</taxon>
        <taxon>Bacillati</taxon>
        <taxon>Actinomycetota</taxon>
        <taxon>Actinomycetes</taxon>
        <taxon>Pseudonocardiales</taxon>
        <taxon>Pseudonocardiaceae</taxon>
        <taxon>Haloechinothrix</taxon>
    </lineage>
</organism>
<feature type="compositionally biased region" description="Polar residues" evidence="11">
    <location>
        <begin position="341"/>
        <end position="353"/>
    </location>
</feature>
<evidence type="ECO:0000256" key="5">
    <source>
        <dbReference type="ARBA" id="ARBA00022801"/>
    </source>
</evidence>
<dbReference type="Pfam" id="PF01435">
    <property type="entry name" value="Peptidase_M48"/>
    <property type="match status" value="1"/>
</dbReference>
<evidence type="ECO:0000313" key="14">
    <source>
        <dbReference type="Proteomes" id="UP001596337"/>
    </source>
</evidence>
<comment type="caution">
    <text evidence="13">The sequence shown here is derived from an EMBL/GenBank/DDBJ whole genome shotgun (WGS) entry which is preliminary data.</text>
</comment>
<evidence type="ECO:0000256" key="4">
    <source>
        <dbReference type="ARBA" id="ARBA00022723"/>
    </source>
</evidence>
<keyword evidence="9" id="KW-0472">Membrane</keyword>
<evidence type="ECO:0000256" key="6">
    <source>
        <dbReference type="ARBA" id="ARBA00022833"/>
    </source>
</evidence>
<dbReference type="GO" id="GO:0016787">
    <property type="term" value="F:hydrolase activity"/>
    <property type="evidence" value="ECO:0007669"/>
    <property type="project" value="UniProtKB-KW"/>
</dbReference>
<evidence type="ECO:0000256" key="1">
    <source>
        <dbReference type="ARBA" id="ARBA00022475"/>
    </source>
</evidence>
<evidence type="ECO:0000256" key="11">
    <source>
        <dbReference type="SAM" id="MobiDB-lite"/>
    </source>
</evidence>
<dbReference type="RefSeq" id="WP_390183334.1">
    <property type="nucleotide sequence ID" value="NZ_BAABLA010000027.1"/>
</dbReference>
<evidence type="ECO:0000256" key="7">
    <source>
        <dbReference type="ARBA" id="ARBA00022989"/>
    </source>
</evidence>
<keyword evidence="5 10" id="KW-0378">Hydrolase</keyword>
<dbReference type="InterPro" id="IPR001915">
    <property type="entry name" value="Peptidase_M48"/>
</dbReference>
<name>A0ABW2C6F4_9PSEU</name>
<evidence type="ECO:0000256" key="3">
    <source>
        <dbReference type="ARBA" id="ARBA00022692"/>
    </source>
</evidence>
<dbReference type="EMBL" id="JBHSXX010000001">
    <property type="protein sequence ID" value="MFC6869669.1"/>
    <property type="molecule type" value="Genomic_DNA"/>
</dbReference>
<dbReference type="Proteomes" id="UP001596337">
    <property type="component" value="Unassembled WGS sequence"/>
</dbReference>
<keyword evidence="14" id="KW-1185">Reference proteome</keyword>
<dbReference type="PANTHER" id="PTHR43221:SF3">
    <property type="entry name" value="SLL1280 PROTEIN"/>
    <property type="match status" value="1"/>
</dbReference>
<keyword evidence="3" id="KW-0812">Transmembrane</keyword>
<evidence type="ECO:0000259" key="12">
    <source>
        <dbReference type="Pfam" id="PF01435"/>
    </source>
</evidence>
<keyword evidence="6 10" id="KW-0862">Zinc</keyword>
<proteinExistence type="inferred from homology"/>
<evidence type="ECO:0000256" key="2">
    <source>
        <dbReference type="ARBA" id="ARBA00022670"/>
    </source>
</evidence>
<accession>A0ABW2C6F4</accession>
<keyword evidence="4" id="KW-0479">Metal-binding</keyword>
<feature type="region of interest" description="Disordered" evidence="11">
    <location>
        <begin position="329"/>
        <end position="353"/>
    </location>
</feature>
<dbReference type="InterPro" id="IPR050083">
    <property type="entry name" value="HtpX_protease"/>
</dbReference>
<dbReference type="Gene3D" id="3.30.2010.10">
    <property type="entry name" value="Metalloproteases ('zincins'), catalytic domain"/>
    <property type="match status" value="1"/>
</dbReference>
<keyword evidence="8 10" id="KW-0482">Metalloprotease</keyword>
<comment type="similarity">
    <text evidence="10">Belongs to the peptidase M48 family.</text>
</comment>
<feature type="domain" description="Peptidase M48" evidence="12">
    <location>
        <begin position="68"/>
        <end position="264"/>
    </location>
</feature>
<dbReference type="PANTHER" id="PTHR43221">
    <property type="entry name" value="PROTEASE HTPX"/>
    <property type="match status" value="1"/>
</dbReference>